<protein>
    <recommendedName>
        <fullName evidence="4">Sel1 repeat protein</fullName>
    </recommendedName>
</protein>
<gene>
    <name evidence="2" type="ORF">C823_05924</name>
</gene>
<evidence type="ECO:0000313" key="3">
    <source>
        <dbReference type="Proteomes" id="UP000012589"/>
    </source>
</evidence>
<reference evidence="2 3" key="1">
    <citation type="journal article" date="2014" name="Genome Announc.">
        <title>Draft genome sequences of the altered schaedler flora, a defined bacterial community from gnotobiotic mice.</title>
        <authorList>
            <person name="Wannemuehler M.J."/>
            <person name="Overstreet A.M."/>
            <person name="Ward D.V."/>
            <person name="Phillips G.J."/>
        </authorList>
    </citation>
    <scope>NUCLEOTIDE SEQUENCE [LARGE SCALE GENOMIC DNA]</scope>
    <source>
        <strain evidence="2 3">ASF492</strain>
    </source>
</reference>
<keyword evidence="1" id="KW-0677">Repeat</keyword>
<sequence>MSFHEYLLLPFTYYEEDIKGKYFTVPNRTGMKTIIFELYSLTDYKTMKEYYTCELVESIEDDDASNTTFFIEDPAPDGNMLYLLHFDTMNNEVYINTGVLLGNSLRITRKPTPFAMQHMSLSDKLYLSDAAYDFEKISDEEKEDLLGSSKIYDLVWYEANISECPSVIIDPETIEPIRREVFYDDDMKQWRAKIKLKPFKSYFMFEIRSVDSDERYKFISTIQKANYYRNGSCGFPKDLMKAISFYEQDGSSEAIYEIAQIFATEKTLYDEESYLEYLNKAALLGYEKAEVELFMLAIEKCDDKDRKEKFNILLNKISGKKSSIGNFILGFLLEKGYISKENTALAFELYYQAACNGFNPALIRLRCEKSKWCEKLKDKDSLYDKFVSSRFNGDAEYCFGCTLFFGYDILQNKKDGIKYLHLAADIKNKQAIYTLYKIYDVDEEYCNEKETLKWLKAIEEFDDSVQINLANRLLRGIGCECCKEVNGKTRVPIQNWSKPV</sequence>
<dbReference type="SUPFAM" id="SSF81901">
    <property type="entry name" value="HCP-like"/>
    <property type="match status" value="1"/>
</dbReference>
<dbReference type="OrthoDB" id="7056571at2"/>
<dbReference type="PANTHER" id="PTHR46430:SF2">
    <property type="entry name" value="CHITIN SYNTHASE REGULATORY FACTOR 4"/>
    <property type="match status" value="1"/>
</dbReference>
<dbReference type="HOGENOM" id="CLU_544855_0_0_9"/>
<dbReference type="EMBL" id="AQFT01000206">
    <property type="protein sequence ID" value="EMZ17504.1"/>
    <property type="molecule type" value="Genomic_DNA"/>
</dbReference>
<proteinExistence type="predicted"/>
<keyword evidence="3" id="KW-1185">Reference proteome</keyword>
<accession>N1ZYX0</accession>
<evidence type="ECO:0000313" key="2">
    <source>
        <dbReference type="EMBL" id="EMZ17504.1"/>
    </source>
</evidence>
<name>N1ZYX0_9FIRM</name>
<dbReference type="SMART" id="SM00671">
    <property type="entry name" value="SEL1"/>
    <property type="match status" value="3"/>
</dbReference>
<evidence type="ECO:0000256" key="1">
    <source>
        <dbReference type="ARBA" id="ARBA00022737"/>
    </source>
</evidence>
<dbReference type="InterPro" id="IPR006597">
    <property type="entry name" value="Sel1-like"/>
</dbReference>
<dbReference type="PANTHER" id="PTHR46430">
    <property type="entry name" value="PROTEIN SKT5-RELATED"/>
    <property type="match status" value="1"/>
</dbReference>
<dbReference type="STRING" id="1235802.C823_05924"/>
<dbReference type="AlphaFoldDB" id="N1ZYX0"/>
<dbReference type="InterPro" id="IPR051726">
    <property type="entry name" value="Chitin_Synth_Reg"/>
</dbReference>
<organism evidence="2 3">
    <name type="scientific">Eubacterium plexicaudatum ASF492</name>
    <dbReference type="NCBI Taxonomy" id="1235802"/>
    <lineage>
        <taxon>Bacteria</taxon>
        <taxon>Bacillati</taxon>
        <taxon>Bacillota</taxon>
        <taxon>Clostridia</taxon>
        <taxon>Eubacteriales</taxon>
        <taxon>Eubacteriaceae</taxon>
        <taxon>Eubacterium</taxon>
    </lineage>
</organism>
<evidence type="ECO:0008006" key="4">
    <source>
        <dbReference type="Google" id="ProtNLM"/>
    </source>
</evidence>
<dbReference type="InterPro" id="IPR011990">
    <property type="entry name" value="TPR-like_helical_dom_sf"/>
</dbReference>
<dbReference type="Proteomes" id="UP000012589">
    <property type="component" value="Unassembled WGS sequence"/>
</dbReference>
<dbReference type="Gene3D" id="1.25.40.10">
    <property type="entry name" value="Tetratricopeptide repeat domain"/>
    <property type="match status" value="1"/>
</dbReference>
<comment type="caution">
    <text evidence="2">The sequence shown here is derived from an EMBL/GenBank/DDBJ whole genome shotgun (WGS) entry which is preliminary data.</text>
</comment>
<dbReference type="PATRIC" id="fig|1235802.3.peg.6258"/>
<dbReference type="eggNOG" id="ENOG502ZK3W">
    <property type="taxonomic scope" value="Bacteria"/>
</dbReference>